<dbReference type="EMBL" id="BNAO01000011">
    <property type="protein sequence ID" value="GHG77492.1"/>
    <property type="molecule type" value="Genomic_DNA"/>
</dbReference>
<evidence type="ECO:0008006" key="7">
    <source>
        <dbReference type="Google" id="ProtNLM"/>
    </source>
</evidence>
<evidence type="ECO:0000256" key="1">
    <source>
        <dbReference type="ARBA" id="ARBA00008857"/>
    </source>
</evidence>
<dbReference type="PANTHER" id="PTHR30349:SF41">
    <property type="entry name" value="INTEGRASE_RECOMBINASE PROTEIN MJ0367-RELATED"/>
    <property type="match status" value="1"/>
</dbReference>
<keyword evidence="3" id="KW-0238">DNA-binding</keyword>
<gene>
    <name evidence="5" type="ORF">GCM10010919_33190</name>
</gene>
<dbReference type="InterPro" id="IPR011010">
    <property type="entry name" value="DNA_brk_join_enz"/>
</dbReference>
<name>A0ABQ3L4D2_9ALTE</name>
<sequence>MHDKAVIKTVIDYCREHNLDEALYLNFIAALRLPPSYLHLRLAVEALQVEYQRASCFIWFANEQYFIEEKLIISNLATALKSIKRHSNNVRGLYDTFPLAVFLLLPHHESVGFVSEIYAVLKIFALRYSLEQLRSQEGAQSTLGNLGNMVTEIRRHFKNTSSKNYVINKEVYSDLERFITLLSDKNEQIWRIPKPFIYWISTRVIAPIRAQPNKKEHNLSLLIGVTGSAKTTEKQFDVEKINNIPGKSTRYLRIKPEQVVEVDESIDEFFEFSADPEHPVSLETAEQSLLYGNRLRTQERLLLSLRTNVLTENELAIFISGCINSLQVVNEKEALCAATLLLIFLTARNLDDINNFTLGHNLAPDTEGIDITHGIWRRKSIVMPNAVKPSHHHPILFEHSDYADLPLPKVLVTFLQKSVSTITEWSQLLREVDVEEQQLLAYLKKIMASIPRRNTLAQIRLSLFQKLALKTDPGYAALVLATTEPLTPTPLYYKSVSLHQLQQSYSDCLEELGLYPAMPEHRPDAEQIYTGSYIAVDDAQLADFFRRSFKNLTELFVQRSQTEQGVIAFLNALTCYTTVILLACTGHRNRTEYQFEPALFNLELDMMILSDKTQHEDAAIRFVPIADIGIAALVNYAKTCRALAAKLDDHHLKVALLKKGVWKQDDIDTPFLSIIKGREVRAVSSEDIRLYFVNAGLNLPLNFLRHRLCSRLSEVLSVDAVNWILGHVGEGEHPYSLTSTLTLTDISACRQHINDAMSPLNIQIWEAPSQRGLAALPPFNSSSAYIPAYLSVKRMSFRERVKWVKDIFGRFSQTLEPGESILDHIDEFMDIALDKALGLGNHDDSVACVKIINRKIERLAINNEEPQSQHWRMPLSESLVALDTRFFYEGRRVRALHERLCERIIHPEFVLDPKEAVYEVVLNLLVQSAIHFPTTDFITSLQSERFTLNGLHFFDYRKNENIFRVYIDPLTLGLIKRHPYFSEQPFSEKRFLKFAQAVIQKVGLELPVEVFSSFSEFSRYIAFYDNQSTEPALIRSFRLNKIQTNPLSQSALARLLTPGVLPEKRQLSAPRQSANYIKRRSAQSVELLNERKFFNGFLKNVRSKRASLAKGLTIKTIVPHIWAEFVKSSSIKISDLLTKSEHLSDAAIAVLLFMVDVGNRPGRRRKNISMETIQTYFSKICVPLLDVAQEQKILEFDEDELSDFYISVLDCRELATRPRHAEMLSDLHRCVEKHFYLPEINWFEIEPNILKKDEKRYGNILTTSDYEQILVLLRNDPYSDERTRLSQSVIFILAYRCGMRRSEIKNRQHHDLESGDGLLYVFTNKHYRLKTINANRRIPANLLLNQTEREIISQLLAFSKRLDSSPKARVFNVSDSEFAEFCARVTEAIVTVIQNENARLHDCRHSFATYMCWVGSIPEKSLLSIAVSSWCRQSPIEFLKFWLLATTGKSSGQGHKFLATLALAMGHGSPLTTLCHYVHELPLLNLEYQCYYAENNRFVTHKNLGGWLDTSEQNTRQISARTEISTPISLMQRIMRTSWQLPQILQVKEKSVAALSEKDLFNNQLEQWFNGLAQLRVLAFAEKPEEHESSLLMKRLFQLFQHRPHAAPFDLVSTSGVLIANRHMASRVRNTLSEPKIIELLTHLAEKNFSFDQGEMAIELLLDAYAGNNGFFITENKLCRLAALQQAGLGFELLKKGVRKMGKSSQNGGFYRCQIKSDDISDEMYAVCVTLSL</sequence>
<dbReference type="SUPFAM" id="SSF56349">
    <property type="entry name" value="DNA breaking-rejoining enzymes"/>
    <property type="match status" value="1"/>
</dbReference>
<evidence type="ECO:0000256" key="4">
    <source>
        <dbReference type="ARBA" id="ARBA00023172"/>
    </source>
</evidence>
<keyword evidence="2" id="KW-0229">DNA integration</keyword>
<dbReference type="InterPro" id="IPR013762">
    <property type="entry name" value="Integrase-like_cat_sf"/>
</dbReference>
<keyword evidence="6" id="KW-1185">Reference proteome</keyword>
<dbReference type="Gene3D" id="1.10.443.10">
    <property type="entry name" value="Intergrase catalytic core"/>
    <property type="match status" value="1"/>
</dbReference>
<comment type="caution">
    <text evidence="5">The sequence shown here is derived from an EMBL/GenBank/DDBJ whole genome shotgun (WGS) entry which is preliminary data.</text>
</comment>
<evidence type="ECO:0000313" key="6">
    <source>
        <dbReference type="Proteomes" id="UP000659697"/>
    </source>
</evidence>
<dbReference type="PANTHER" id="PTHR30349">
    <property type="entry name" value="PHAGE INTEGRASE-RELATED"/>
    <property type="match status" value="1"/>
</dbReference>
<dbReference type="InterPro" id="IPR050090">
    <property type="entry name" value="Tyrosine_recombinase_XerCD"/>
</dbReference>
<proteinExistence type="inferred from homology"/>
<evidence type="ECO:0000256" key="3">
    <source>
        <dbReference type="ARBA" id="ARBA00023125"/>
    </source>
</evidence>
<evidence type="ECO:0000256" key="2">
    <source>
        <dbReference type="ARBA" id="ARBA00022908"/>
    </source>
</evidence>
<dbReference type="CDD" id="cd00397">
    <property type="entry name" value="DNA_BRE_C"/>
    <property type="match status" value="1"/>
</dbReference>
<protein>
    <recommendedName>
        <fullName evidence="7">Tyr recombinase domain-containing protein</fullName>
    </recommendedName>
</protein>
<dbReference type="RefSeq" id="WP_189434166.1">
    <property type="nucleotide sequence ID" value="NZ_BNAO01000011.1"/>
</dbReference>
<dbReference type="Proteomes" id="UP000659697">
    <property type="component" value="Unassembled WGS sequence"/>
</dbReference>
<accession>A0ABQ3L4D2</accession>
<comment type="similarity">
    <text evidence="1">Belongs to the 'phage' integrase family.</text>
</comment>
<keyword evidence="4" id="KW-0233">DNA recombination</keyword>
<organism evidence="5 6">
    <name type="scientific">Alishewanella longhuensis</name>
    <dbReference type="NCBI Taxonomy" id="1091037"/>
    <lineage>
        <taxon>Bacteria</taxon>
        <taxon>Pseudomonadati</taxon>
        <taxon>Pseudomonadota</taxon>
        <taxon>Gammaproteobacteria</taxon>
        <taxon>Alteromonadales</taxon>
        <taxon>Alteromonadaceae</taxon>
        <taxon>Alishewanella</taxon>
    </lineage>
</organism>
<reference evidence="6" key="1">
    <citation type="journal article" date="2019" name="Int. J. Syst. Evol. Microbiol.">
        <title>The Global Catalogue of Microorganisms (GCM) 10K type strain sequencing project: providing services to taxonomists for standard genome sequencing and annotation.</title>
        <authorList>
            <consortium name="The Broad Institute Genomics Platform"/>
            <consortium name="The Broad Institute Genome Sequencing Center for Infectious Disease"/>
            <person name="Wu L."/>
            <person name="Ma J."/>
        </authorList>
    </citation>
    <scope>NUCLEOTIDE SEQUENCE [LARGE SCALE GENOMIC DNA]</scope>
    <source>
        <strain evidence="6">CGMCC 1.7003</strain>
    </source>
</reference>
<evidence type="ECO:0000313" key="5">
    <source>
        <dbReference type="EMBL" id="GHG77492.1"/>
    </source>
</evidence>